<dbReference type="Proteomes" id="UP000094828">
    <property type="component" value="Unassembled WGS sequence"/>
</dbReference>
<evidence type="ECO:0000256" key="1">
    <source>
        <dbReference type="SAM" id="Phobius"/>
    </source>
</evidence>
<dbReference type="PANTHER" id="PTHR30093">
    <property type="entry name" value="GENERAL SECRETION PATHWAY PROTEIN G"/>
    <property type="match status" value="1"/>
</dbReference>
<reference evidence="3 4" key="1">
    <citation type="submission" date="2016-05" db="EMBL/GenBank/DDBJ databases">
        <title>Genomic and physiological characterization of Planctopirus sp. isolated from fresh water lake.</title>
        <authorList>
            <person name="Subhash Y."/>
            <person name="Ramana C."/>
        </authorList>
    </citation>
    <scope>NUCLEOTIDE SEQUENCE [LARGE SCALE GENOMIC DNA]</scope>
    <source>
        <strain evidence="3 4">JC280</strain>
    </source>
</reference>
<dbReference type="Gene3D" id="3.30.700.10">
    <property type="entry name" value="Glycoprotein, Type 4 Pilin"/>
    <property type="match status" value="1"/>
</dbReference>
<dbReference type="Pfam" id="PF07596">
    <property type="entry name" value="SBP_bac_10"/>
    <property type="match status" value="1"/>
</dbReference>
<evidence type="ECO:0000313" key="4">
    <source>
        <dbReference type="Proteomes" id="UP000094828"/>
    </source>
</evidence>
<dbReference type="PANTHER" id="PTHR30093:SF2">
    <property type="entry name" value="TYPE II SECRETION SYSTEM PROTEIN H"/>
    <property type="match status" value="1"/>
</dbReference>
<keyword evidence="1" id="KW-0472">Membrane</keyword>
<dbReference type="PROSITE" id="PS00409">
    <property type="entry name" value="PROKAR_NTER_METHYL"/>
    <property type="match status" value="1"/>
</dbReference>
<dbReference type="STRING" id="1841610.A6X21_20415"/>
<comment type="caution">
    <text evidence="3">The sequence shown here is derived from an EMBL/GenBank/DDBJ whole genome shotgun (WGS) entry which is preliminary data.</text>
</comment>
<dbReference type="AlphaFoldDB" id="A0A1C3EHM1"/>
<keyword evidence="1" id="KW-1133">Transmembrane helix</keyword>
<feature type="domain" description="DUF1559" evidence="2">
    <location>
        <begin position="48"/>
        <end position="78"/>
    </location>
</feature>
<dbReference type="SUPFAM" id="SSF54523">
    <property type="entry name" value="Pili subunits"/>
    <property type="match status" value="1"/>
</dbReference>
<dbReference type="Pfam" id="PF07963">
    <property type="entry name" value="N_methyl"/>
    <property type="match status" value="1"/>
</dbReference>
<dbReference type="InterPro" id="IPR011453">
    <property type="entry name" value="DUF1559"/>
</dbReference>
<dbReference type="NCBIfam" id="TIGR02532">
    <property type="entry name" value="IV_pilin_GFxxxE"/>
    <property type="match status" value="1"/>
</dbReference>
<proteinExistence type="predicted"/>
<protein>
    <submittedName>
        <fullName evidence="3">Prepilin-type N-terminal cleavage/methylation domain-containing protein</fullName>
    </submittedName>
</protein>
<evidence type="ECO:0000259" key="2">
    <source>
        <dbReference type="Pfam" id="PF07596"/>
    </source>
</evidence>
<name>A0A1C3EHM1_9PLAN</name>
<dbReference type="InterPro" id="IPR012902">
    <property type="entry name" value="N_methyl_site"/>
</dbReference>
<keyword evidence="1" id="KW-0812">Transmembrane</keyword>
<feature type="transmembrane region" description="Helical" evidence="1">
    <location>
        <begin position="26"/>
        <end position="47"/>
    </location>
</feature>
<dbReference type="InterPro" id="IPR027558">
    <property type="entry name" value="Pre_pil_HX9DG_C"/>
</dbReference>
<organism evidence="3 4">
    <name type="scientific">Planctopirus hydrillae</name>
    <dbReference type="NCBI Taxonomy" id="1841610"/>
    <lineage>
        <taxon>Bacteria</taxon>
        <taxon>Pseudomonadati</taxon>
        <taxon>Planctomycetota</taxon>
        <taxon>Planctomycetia</taxon>
        <taxon>Planctomycetales</taxon>
        <taxon>Planctomycetaceae</taxon>
        <taxon>Planctopirus</taxon>
    </lineage>
</organism>
<evidence type="ECO:0000313" key="3">
    <source>
        <dbReference type="EMBL" id="ODA32713.1"/>
    </source>
</evidence>
<dbReference type="NCBIfam" id="TIGR04294">
    <property type="entry name" value="pre_pil_HX9DG"/>
    <property type="match status" value="1"/>
</dbReference>
<dbReference type="OrthoDB" id="249920at2"/>
<gene>
    <name evidence="3" type="ORF">A6X21_20415</name>
</gene>
<accession>A0A1C3EHM1</accession>
<keyword evidence="4" id="KW-1185">Reference proteome</keyword>
<dbReference type="EMBL" id="LYDR01000063">
    <property type="protein sequence ID" value="ODA32713.1"/>
    <property type="molecule type" value="Genomic_DNA"/>
</dbReference>
<dbReference type="InterPro" id="IPR045584">
    <property type="entry name" value="Pilin-like"/>
</dbReference>
<dbReference type="RefSeq" id="WP_068847226.1">
    <property type="nucleotide sequence ID" value="NZ_LYDR01000063.1"/>
</dbReference>
<sequence length="301" mass="33376">MLFSLPAASCSGTSLTLRRSRRGFTLIELLVVIAIIAVLIGLLLPAVQQARAAARTTQCRNNLKQLALAVHNYADVHNGHIVPYVIDDVRQQKYVTGGYAPPNRGRNIYWFGEVNRDETDPSRQLDFQKGPLAPYMETNRAAYQCPDFGPGQVDGIRFGQMASGYAINSLVSPGLSYAGWPPAVSSAPVTYRFRDVAQMTNTILFADSAQVDFTLKLLENWRLEPPSANYPSVHFRHSDTANVAFLDGHVETRPRNFRIEVPGSNYMTPAQAGLIEEKRLGHVSNGNLSDPLLQNELYDRN</sequence>